<dbReference type="KEGG" id="rli:RLO149_c013830"/>
<dbReference type="AlphaFoldDB" id="F7ZE61"/>
<dbReference type="EMBL" id="CP002623">
    <property type="protein sequence ID" value="AEI93382.1"/>
    <property type="molecule type" value="Genomic_DNA"/>
</dbReference>
<dbReference type="STRING" id="391595.RLO149_c013830"/>
<evidence type="ECO:0000313" key="2">
    <source>
        <dbReference type="Proteomes" id="UP000001353"/>
    </source>
</evidence>
<dbReference type="Proteomes" id="UP000001353">
    <property type="component" value="Chromosome"/>
</dbReference>
<evidence type="ECO:0000313" key="1">
    <source>
        <dbReference type="EMBL" id="AEI93382.1"/>
    </source>
</evidence>
<protein>
    <submittedName>
        <fullName evidence="1">Uncharacterized protein</fullName>
    </submittedName>
</protein>
<proteinExistence type="predicted"/>
<gene>
    <name evidence="1" type="ordered locus">RLO149_c013830</name>
</gene>
<sequence>MIREVWARCQTWVCTAMVLNCAMALADRWALIGRLSLFEQSIITERVLMDATFSALSFIAGRRSAA</sequence>
<dbReference type="HOGENOM" id="CLU_2828533_0_0_5"/>
<organism evidence="1 2">
    <name type="scientific">Roseobacter litoralis (strain ATCC 49566 / DSM 6996 / JCM 21268 / NBRC 15278 / OCh 149)</name>
    <dbReference type="NCBI Taxonomy" id="391595"/>
    <lineage>
        <taxon>Bacteria</taxon>
        <taxon>Pseudomonadati</taxon>
        <taxon>Pseudomonadota</taxon>
        <taxon>Alphaproteobacteria</taxon>
        <taxon>Rhodobacterales</taxon>
        <taxon>Roseobacteraceae</taxon>
        <taxon>Roseobacter</taxon>
    </lineage>
</organism>
<keyword evidence="2" id="KW-1185">Reference proteome</keyword>
<accession>F7ZE61</accession>
<name>F7ZE61_ROSLO</name>
<reference evidence="1 2" key="1">
    <citation type="journal article" date="2011" name="BMC Genomics">
        <title>Comparative genome analysis and genome-guided physiological analysis of Roseobacter litoralis.</title>
        <authorList>
            <person name="Kalhoefer D."/>
            <person name="Thole S."/>
            <person name="Voget S."/>
            <person name="Lehmann R."/>
            <person name="Liesegang H."/>
            <person name="Wollher A."/>
            <person name="Daniel R."/>
            <person name="Simon M."/>
            <person name="Brinkhoff T."/>
        </authorList>
    </citation>
    <scope>NUCLEOTIDE SEQUENCE [LARGE SCALE GENOMIC DNA]</scope>
    <source>
        <strain evidence="2">ATCC 49566 / DSM 6996 / JCM 21268 / NBRC 15278 / OCh 149</strain>
    </source>
</reference>